<reference evidence="4" key="1">
    <citation type="journal article" date="2014" name="Int. J. Syst. Evol. Microbiol.">
        <title>Complete genome sequence of Corynebacterium casei LMG S-19264T (=DSM 44701T), isolated from a smear-ripened cheese.</title>
        <authorList>
            <consortium name="US DOE Joint Genome Institute (JGI-PGF)"/>
            <person name="Walter F."/>
            <person name="Albersmeier A."/>
            <person name="Kalinowski J."/>
            <person name="Ruckert C."/>
        </authorList>
    </citation>
    <scope>NUCLEOTIDE SEQUENCE</scope>
    <source>
        <strain evidence="4">CGMCC 1.15725</strain>
    </source>
</reference>
<dbReference type="PANTHER" id="PTHR45228:SF9">
    <property type="entry name" value="3'3'-CGAMP-SPECIFIC PHOSPHODIESTERASE 2"/>
    <property type="match status" value="1"/>
</dbReference>
<feature type="modified residue" description="4-aspartylphosphate" evidence="1">
    <location>
        <position position="80"/>
    </location>
</feature>
<dbReference type="Pfam" id="PF11849">
    <property type="entry name" value="DUF3369"/>
    <property type="match status" value="1"/>
</dbReference>
<dbReference type="InterPro" id="IPR011006">
    <property type="entry name" value="CheY-like_superfamily"/>
</dbReference>
<reference evidence="4" key="2">
    <citation type="submission" date="2020-09" db="EMBL/GenBank/DDBJ databases">
        <authorList>
            <person name="Sun Q."/>
            <person name="Zhou Y."/>
        </authorList>
    </citation>
    <scope>NUCLEOTIDE SEQUENCE</scope>
    <source>
        <strain evidence="4">CGMCC 1.15725</strain>
    </source>
</reference>
<feature type="domain" description="HD-GYP" evidence="3">
    <location>
        <begin position="315"/>
        <end position="512"/>
    </location>
</feature>
<dbReference type="Pfam" id="PF13487">
    <property type="entry name" value="HD_5"/>
    <property type="match status" value="1"/>
</dbReference>
<dbReference type="PROSITE" id="PS51832">
    <property type="entry name" value="HD_GYP"/>
    <property type="match status" value="1"/>
</dbReference>
<proteinExistence type="predicted"/>
<sequence>MSDDELAFIDEDVNFAGDVDASAWKVIVADDEPNVHDVTQLALVDFHFDGRPLSFIHAHSAADAFDAAKAHPDTAVLLLDVVMESEHAGLELVRRIREELGNSTMRIVLRTGQPGAAPETDVIARYDINDYKEKTELTAGKLTTLMYACLRGYRDIMTIERNKQGLERIIDASRRIFRLQSLDEFTAAVLDELGALLSVHGHEPSGGIEALTATGPVGGLTVLAGTRHFEHLRGQPLAEALSPETAERINACHKAAYNAHFGNEYVGVFKARAGHDKILYLRGYQPRTELDGHQLDIFARNVGVSFENIQLKEAIEDAQREIIYRLGGVVETRSKETANHVRRVAKISRLLARAAGMTEREALIFEYASPMHDIGKVGIPDAILNKPGKLTAEEWEIMKTHAYLGYDILKGSDHEILQTAAIIALEHHEKWDGSGYPFNKRGHEISLHGRITAVADVFDALASERCYKAAWPMDKVLTLFRGEQGKHFDPHLVDLMFAALDDVVAIRDAYRD</sequence>
<organism evidence="4 5">
    <name type="scientific">Aliidongia dinghuensis</name>
    <dbReference type="NCBI Taxonomy" id="1867774"/>
    <lineage>
        <taxon>Bacteria</taxon>
        <taxon>Pseudomonadati</taxon>
        <taxon>Pseudomonadota</taxon>
        <taxon>Alphaproteobacteria</taxon>
        <taxon>Rhodospirillales</taxon>
        <taxon>Dongiaceae</taxon>
        <taxon>Aliidongia</taxon>
    </lineage>
</organism>
<dbReference type="AlphaFoldDB" id="A0A8J3E694"/>
<protein>
    <submittedName>
        <fullName evidence="4">Transcriptional regulator</fullName>
    </submittedName>
</protein>
<dbReference type="Gene3D" id="1.10.3210.10">
    <property type="entry name" value="Hypothetical protein af1432"/>
    <property type="match status" value="1"/>
</dbReference>
<dbReference type="GO" id="GO:0000160">
    <property type="term" value="P:phosphorelay signal transduction system"/>
    <property type="evidence" value="ECO:0007669"/>
    <property type="project" value="InterPro"/>
</dbReference>
<evidence type="ECO:0000259" key="3">
    <source>
        <dbReference type="PROSITE" id="PS51832"/>
    </source>
</evidence>
<dbReference type="SUPFAM" id="SSF52172">
    <property type="entry name" value="CheY-like"/>
    <property type="match status" value="1"/>
</dbReference>
<dbReference type="PANTHER" id="PTHR45228">
    <property type="entry name" value="CYCLIC DI-GMP PHOSPHODIESTERASE TM_0186-RELATED"/>
    <property type="match status" value="1"/>
</dbReference>
<dbReference type="RefSeq" id="WP_189051106.1">
    <property type="nucleotide sequence ID" value="NZ_BMJQ01000016.1"/>
</dbReference>
<dbReference type="PROSITE" id="PS50110">
    <property type="entry name" value="RESPONSE_REGULATORY"/>
    <property type="match status" value="1"/>
</dbReference>
<comment type="caution">
    <text evidence="4">The sequence shown here is derived from an EMBL/GenBank/DDBJ whole genome shotgun (WGS) entry which is preliminary data.</text>
</comment>
<dbReference type="SUPFAM" id="SSF109604">
    <property type="entry name" value="HD-domain/PDEase-like"/>
    <property type="match status" value="1"/>
</dbReference>
<feature type="domain" description="Response regulatory" evidence="2">
    <location>
        <begin position="25"/>
        <end position="149"/>
    </location>
</feature>
<keyword evidence="1" id="KW-0597">Phosphoprotein</keyword>
<dbReference type="InterPro" id="IPR037522">
    <property type="entry name" value="HD_GYP_dom"/>
</dbReference>
<dbReference type="InterPro" id="IPR001789">
    <property type="entry name" value="Sig_transdc_resp-reg_receiver"/>
</dbReference>
<dbReference type="GO" id="GO:0008081">
    <property type="term" value="F:phosphoric diester hydrolase activity"/>
    <property type="evidence" value="ECO:0007669"/>
    <property type="project" value="UniProtKB-ARBA"/>
</dbReference>
<dbReference type="InterPro" id="IPR021800">
    <property type="entry name" value="DUF3369"/>
</dbReference>
<evidence type="ECO:0000259" key="2">
    <source>
        <dbReference type="PROSITE" id="PS50110"/>
    </source>
</evidence>
<dbReference type="SMART" id="SM00471">
    <property type="entry name" value="HDc"/>
    <property type="match status" value="1"/>
</dbReference>
<dbReference type="InterPro" id="IPR003607">
    <property type="entry name" value="HD/PDEase_dom"/>
</dbReference>
<dbReference type="Gene3D" id="3.40.50.2300">
    <property type="match status" value="1"/>
</dbReference>
<evidence type="ECO:0000256" key="1">
    <source>
        <dbReference type="PROSITE-ProRule" id="PRU00169"/>
    </source>
</evidence>
<gene>
    <name evidence="4" type="ORF">GCM10011611_52190</name>
</gene>
<dbReference type="Proteomes" id="UP000646365">
    <property type="component" value="Unassembled WGS sequence"/>
</dbReference>
<keyword evidence="5" id="KW-1185">Reference proteome</keyword>
<evidence type="ECO:0000313" key="5">
    <source>
        <dbReference type="Proteomes" id="UP000646365"/>
    </source>
</evidence>
<evidence type="ECO:0000313" key="4">
    <source>
        <dbReference type="EMBL" id="GGF39347.1"/>
    </source>
</evidence>
<dbReference type="CDD" id="cd00077">
    <property type="entry name" value="HDc"/>
    <property type="match status" value="1"/>
</dbReference>
<dbReference type="EMBL" id="BMJQ01000016">
    <property type="protein sequence ID" value="GGF39347.1"/>
    <property type="molecule type" value="Genomic_DNA"/>
</dbReference>
<name>A0A8J3E694_9PROT</name>
<dbReference type="InterPro" id="IPR052020">
    <property type="entry name" value="Cyclic_di-GMP/3'3'-cGAMP_PDE"/>
</dbReference>
<accession>A0A8J3E694</accession>